<reference evidence="2 3" key="1">
    <citation type="journal article" date="2024" name="G3 (Bethesda)">
        <title>Genome assembly of Hibiscus sabdariffa L. provides insights into metabolisms of medicinal natural products.</title>
        <authorList>
            <person name="Kim T."/>
        </authorList>
    </citation>
    <scope>NUCLEOTIDE SEQUENCE [LARGE SCALE GENOMIC DNA]</scope>
    <source>
        <strain evidence="2">TK-2024</strain>
        <tissue evidence="2">Old leaves</tissue>
    </source>
</reference>
<gene>
    <name evidence="2" type="ORF">V6N12_054684</name>
</gene>
<dbReference type="PANTHER" id="PTHR47723:SF19">
    <property type="entry name" value="POLYNUCLEOTIDYL TRANSFERASE, RIBONUCLEASE H-LIKE SUPERFAMILY PROTEIN"/>
    <property type="match status" value="1"/>
</dbReference>
<accession>A0ABR2D1Y0</accession>
<evidence type="ECO:0000313" key="2">
    <source>
        <dbReference type="EMBL" id="KAK8527472.1"/>
    </source>
</evidence>
<dbReference type="InterPro" id="IPR012337">
    <property type="entry name" value="RNaseH-like_sf"/>
</dbReference>
<dbReference type="InterPro" id="IPR002156">
    <property type="entry name" value="RNaseH_domain"/>
</dbReference>
<dbReference type="Gene3D" id="3.30.70.100">
    <property type="match status" value="1"/>
</dbReference>
<dbReference type="SUPFAM" id="SSF53098">
    <property type="entry name" value="Ribonuclease H-like"/>
    <property type="match status" value="1"/>
</dbReference>
<proteinExistence type="predicted"/>
<dbReference type="Pfam" id="PF00403">
    <property type="entry name" value="HMA"/>
    <property type="match status" value="1"/>
</dbReference>
<dbReference type="EMBL" id="JBBPBM010000038">
    <property type="protein sequence ID" value="KAK8527472.1"/>
    <property type="molecule type" value="Genomic_DNA"/>
</dbReference>
<evidence type="ECO:0000259" key="1">
    <source>
        <dbReference type="PROSITE" id="PS50846"/>
    </source>
</evidence>
<sequence length="286" mass="32331">MEVVSGLSGIDSISIDMKDKKLTVIGDVDPINVARELRKQWYTEILTVMTAKEEKKDEAKKEEKKKENDQISKLVKAYNAYNPYTTMHYRVIRAEENPYSYWSRPPRGWVKANVDASILSGDGHAIGGVIRDENGSWILGFGRSIGCCSVLVAELWAMQDMLVRAWLLDICKLVLETDCLKVVKLLDCSSRSMVGHSLIRLIMDWTRENWKLVFRHVPRDRNQLADRLAALGRAAPRDGVLFLNPPVDLLPLVEDDVAHSLQELDAPAWRQAAHTICFNLMDDPGG</sequence>
<dbReference type="PANTHER" id="PTHR47723">
    <property type="entry name" value="OS05G0353850 PROTEIN"/>
    <property type="match status" value="1"/>
</dbReference>
<dbReference type="Proteomes" id="UP001472677">
    <property type="component" value="Unassembled WGS sequence"/>
</dbReference>
<dbReference type="InterPro" id="IPR036397">
    <property type="entry name" value="RNaseH_sf"/>
</dbReference>
<protein>
    <recommendedName>
        <fullName evidence="1">HMA domain-containing protein</fullName>
    </recommendedName>
</protein>
<dbReference type="Gene3D" id="3.30.420.10">
    <property type="entry name" value="Ribonuclease H-like superfamily/Ribonuclease H"/>
    <property type="match status" value="1"/>
</dbReference>
<dbReference type="PROSITE" id="PS50846">
    <property type="entry name" value="HMA_2"/>
    <property type="match status" value="1"/>
</dbReference>
<keyword evidence="3" id="KW-1185">Reference proteome</keyword>
<feature type="domain" description="HMA" evidence="1">
    <location>
        <begin position="1"/>
        <end position="49"/>
    </location>
</feature>
<comment type="caution">
    <text evidence="2">The sequence shown here is derived from an EMBL/GenBank/DDBJ whole genome shotgun (WGS) entry which is preliminary data.</text>
</comment>
<dbReference type="InterPro" id="IPR006121">
    <property type="entry name" value="HMA_dom"/>
</dbReference>
<evidence type="ECO:0000313" key="3">
    <source>
        <dbReference type="Proteomes" id="UP001472677"/>
    </source>
</evidence>
<dbReference type="InterPro" id="IPR053151">
    <property type="entry name" value="RNase_H-like"/>
</dbReference>
<organism evidence="2 3">
    <name type="scientific">Hibiscus sabdariffa</name>
    <name type="common">roselle</name>
    <dbReference type="NCBI Taxonomy" id="183260"/>
    <lineage>
        <taxon>Eukaryota</taxon>
        <taxon>Viridiplantae</taxon>
        <taxon>Streptophyta</taxon>
        <taxon>Embryophyta</taxon>
        <taxon>Tracheophyta</taxon>
        <taxon>Spermatophyta</taxon>
        <taxon>Magnoliopsida</taxon>
        <taxon>eudicotyledons</taxon>
        <taxon>Gunneridae</taxon>
        <taxon>Pentapetalae</taxon>
        <taxon>rosids</taxon>
        <taxon>malvids</taxon>
        <taxon>Malvales</taxon>
        <taxon>Malvaceae</taxon>
        <taxon>Malvoideae</taxon>
        <taxon>Hibiscus</taxon>
    </lineage>
</organism>
<dbReference type="CDD" id="cd06222">
    <property type="entry name" value="RNase_H_like"/>
    <property type="match status" value="1"/>
</dbReference>
<dbReference type="InterPro" id="IPR044730">
    <property type="entry name" value="RNase_H-like_dom_plant"/>
</dbReference>
<dbReference type="Pfam" id="PF13456">
    <property type="entry name" value="RVT_3"/>
    <property type="match status" value="1"/>
</dbReference>
<name>A0ABR2D1Y0_9ROSI</name>